<evidence type="ECO:0000256" key="1">
    <source>
        <dbReference type="ARBA" id="ARBA00004251"/>
    </source>
</evidence>
<reference evidence="12" key="1">
    <citation type="journal article" date="2023" name="Mol. Ecol. Resour.">
        <title>Chromosome-level genome assembly of a triploid poplar Populus alba 'Berolinensis'.</title>
        <authorList>
            <person name="Chen S."/>
            <person name="Yu Y."/>
            <person name="Wang X."/>
            <person name="Wang S."/>
            <person name="Zhang T."/>
            <person name="Zhou Y."/>
            <person name="He R."/>
            <person name="Meng N."/>
            <person name="Wang Y."/>
            <person name="Liu W."/>
            <person name="Liu Z."/>
            <person name="Liu J."/>
            <person name="Guo Q."/>
            <person name="Huang H."/>
            <person name="Sederoff R.R."/>
            <person name="Wang G."/>
            <person name="Qu G."/>
            <person name="Chen S."/>
        </authorList>
    </citation>
    <scope>NUCLEOTIDE SEQUENCE</scope>
    <source>
        <strain evidence="12">SC-2020</strain>
    </source>
</reference>
<gene>
    <name evidence="12" type="ORF">NC653_030827</name>
</gene>
<evidence type="ECO:0000256" key="5">
    <source>
        <dbReference type="ARBA" id="ARBA00022949"/>
    </source>
</evidence>
<protein>
    <submittedName>
        <fullName evidence="12">Plasmodesmata-located protein 2-like isoform X1</fullName>
    </submittedName>
</protein>
<evidence type="ECO:0000256" key="2">
    <source>
        <dbReference type="ARBA" id="ARBA00022581"/>
    </source>
</evidence>
<dbReference type="CDD" id="cd23509">
    <property type="entry name" value="Gnk2-like"/>
    <property type="match status" value="2"/>
</dbReference>
<keyword evidence="6" id="KW-1015">Disulfide bond</keyword>
<evidence type="ECO:0000256" key="7">
    <source>
        <dbReference type="ARBA" id="ARBA00024184"/>
    </source>
</evidence>
<dbReference type="PROSITE" id="PS51473">
    <property type="entry name" value="GNK2"/>
    <property type="match status" value="2"/>
</dbReference>
<dbReference type="InterPro" id="IPR051378">
    <property type="entry name" value="Cell2Cell_Antifungal"/>
</dbReference>
<proteinExistence type="inferred from homology"/>
<dbReference type="GO" id="GO:0046739">
    <property type="term" value="P:transport of virus in multicellular host"/>
    <property type="evidence" value="ECO:0007669"/>
    <property type="project" value="TreeGrafter"/>
</dbReference>
<dbReference type="InterPro" id="IPR002902">
    <property type="entry name" value="GNK2"/>
</dbReference>
<feature type="domain" description="Gnk2-homologous" evidence="11">
    <location>
        <begin position="35"/>
        <end position="138"/>
    </location>
</feature>
<dbReference type="Gene3D" id="3.30.430.20">
    <property type="entry name" value="Gnk2 domain, C-X8-C-X2-C motif"/>
    <property type="match status" value="2"/>
</dbReference>
<sequence>MDSTSVSFSLVSHVLVLSASLGLLLPCVQCSSDLSTLVYKKCSNQTYNGSTESHSQTLSSLFQELLPQSSTSKFFKTTAGDEDVGISAFFQCRNDLRNDECYNCVNTLPKVSNSLCKQALAARVHLDGCYFKYETDGLVEETSTRELLHQTCSEERVEGHGFEEVKNEAFAAMESGVVSEGGFYETNYESLHVMAQCQGDLKGCDCGECISSAVQVAEEKCGASISSQVYLDKCFMSYTYYPDGIPGNSYPGKESNYGKSTGRTVAIVLGGAAVLGAGFILLKLFKSCGKKEDIYLISLCRNYVDEDHQVCFLEGWAIELSFLPSQSKRKKCKGG</sequence>
<feature type="transmembrane region" description="Helical" evidence="9">
    <location>
        <begin position="265"/>
        <end position="285"/>
    </location>
</feature>
<evidence type="ECO:0000256" key="3">
    <source>
        <dbReference type="ARBA" id="ARBA00022729"/>
    </source>
</evidence>
<keyword evidence="9" id="KW-0472">Membrane</keyword>
<feature type="signal peptide" evidence="10">
    <location>
        <begin position="1"/>
        <end position="30"/>
    </location>
</feature>
<name>A0AAD6LZT5_9ROSI</name>
<evidence type="ECO:0000313" key="13">
    <source>
        <dbReference type="Proteomes" id="UP001164929"/>
    </source>
</evidence>
<dbReference type="AlphaFoldDB" id="A0AAD6LZT5"/>
<comment type="similarity">
    <text evidence="8">Belongs to the cysteine-rich repeat secretory protein family. Plasmodesmata-located proteins (PDLD) subfamily.</text>
</comment>
<keyword evidence="3 10" id="KW-0732">Signal</keyword>
<evidence type="ECO:0000313" key="12">
    <source>
        <dbReference type="EMBL" id="KAJ6974807.1"/>
    </source>
</evidence>
<keyword evidence="9" id="KW-1133">Transmembrane helix</keyword>
<dbReference type="GO" id="GO:0009506">
    <property type="term" value="C:plasmodesma"/>
    <property type="evidence" value="ECO:0007669"/>
    <property type="project" value="UniProtKB-SubCell"/>
</dbReference>
<organism evidence="12 13">
    <name type="scientific">Populus alba x Populus x berolinensis</name>
    <dbReference type="NCBI Taxonomy" id="444605"/>
    <lineage>
        <taxon>Eukaryota</taxon>
        <taxon>Viridiplantae</taxon>
        <taxon>Streptophyta</taxon>
        <taxon>Embryophyta</taxon>
        <taxon>Tracheophyta</taxon>
        <taxon>Spermatophyta</taxon>
        <taxon>Magnoliopsida</taxon>
        <taxon>eudicotyledons</taxon>
        <taxon>Gunneridae</taxon>
        <taxon>Pentapetalae</taxon>
        <taxon>rosids</taxon>
        <taxon>fabids</taxon>
        <taxon>Malpighiales</taxon>
        <taxon>Salicaceae</taxon>
        <taxon>Saliceae</taxon>
        <taxon>Populus</taxon>
    </lineage>
</organism>
<keyword evidence="9" id="KW-0812">Transmembrane</keyword>
<dbReference type="PANTHER" id="PTHR32080">
    <property type="entry name" value="ANTIFUNGAL PROTEIN GINKBILOBIN-2-LIKE"/>
    <property type="match status" value="1"/>
</dbReference>
<dbReference type="EMBL" id="JAQIZT010000013">
    <property type="protein sequence ID" value="KAJ6974807.1"/>
    <property type="molecule type" value="Genomic_DNA"/>
</dbReference>
<keyword evidence="2" id="KW-0945">Host-virus interaction</keyword>
<accession>A0AAD6LZT5</accession>
<feature type="chain" id="PRO_5042265024" evidence="10">
    <location>
        <begin position="31"/>
        <end position="335"/>
    </location>
</feature>
<comment type="subcellular location">
    <subcellularLocation>
        <location evidence="7">Cell junction</location>
        <location evidence="7">Plasmodesma</location>
    </subcellularLocation>
    <subcellularLocation>
        <location evidence="1">Cell membrane</location>
        <topology evidence="1">Single-pass type I membrane protein</topology>
    </subcellularLocation>
</comment>
<keyword evidence="13" id="KW-1185">Reference proteome</keyword>
<dbReference type="Pfam" id="PF01657">
    <property type="entry name" value="Stress-antifung"/>
    <property type="match status" value="2"/>
</dbReference>
<evidence type="ECO:0000256" key="4">
    <source>
        <dbReference type="ARBA" id="ARBA00022737"/>
    </source>
</evidence>
<feature type="domain" description="Gnk2-homologous" evidence="11">
    <location>
        <begin position="144"/>
        <end position="243"/>
    </location>
</feature>
<evidence type="ECO:0000256" key="6">
    <source>
        <dbReference type="ARBA" id="ARBA00023157"/>
    </source>
</evidence>
<keyword evidence="4" id="KW-0677">Repeat</keyword>
<evidence type="ECO:0000256" key="10">
    <source>
        <dbReference type="SAM" id="SignalP"/>
    </source>
</evidence>
<evidence type="ECO:0000259" key="11">
    <source>
        <dbReference type="PROSITE" id="PS51473"/>
    </source>
</evidence>
<dbReference type="FunFam" id="3.30.430.20:FF:000008">
    <property type="entry name" value="cysteine-rich repeat secretory protein 3"/>
    <property type="match status" value="1"/>
</dbReference>
<evidence type="ECO:0000256" key="9">
    <source>
        <dbReference type="SAM" id="Phobius"/>
    </source>
</evidence>
<keyword evidence="5" id="KW-0965">Cell junction</keyword>
<dbReference type="GO" id="GO:0010497">
    <property type="term" value="P:plasmodesmata-mediated intercellular transport"/>
    <property type="evidence" value="ECO:0007669"/>
    <property type="project" value="TreeGrafter"/>
</dbReference>
<dbReference type="GO" id="GO:0005886">
    <property type="term" value="C:plasma membrane"/>
    <property type="evidence" value="ECO:0007669"/>
    <property type="project" value="UniProtKB-SubCell"/>
</dbReference>
<comment type="caution">
    <text evidence="12">The sequence shown here is derived from an EMBL/GenBank/DDBJ whole genome shotgun (WGS) entry which is preliminary data.</text>
</comment>
<dbReference type="InterPro" id="IPR038408">
    <property type="entry name" value="GNK2_sf"/>
</dbReference>
<evidence type="ECO:0000256" key="8">
    <source>
        <dbReference type="ARBA" id="ARBA00038393"/>
    </source>
</evidence>
<dbReference type="Proteomes" id="UP001164929">
    <property type="component" value="Chromosome 13"/>
</dbReference>
<dbReference type="PANTHER" id="PTHR32080:SF6">
    <property type="entry name" value="PLASMODESMATA-LOCATED PROTEIN 4"/>
    <property type="match status" value="1"/>
</dbReference>